<reference evidence="2 3" key="1">
    <citation type="submission" date="2016-10" db="EMBL/GenBank/DDBJ databases">
        <authorList>
            <person name="de Groot N.N."/>
        </authorList>
    </citation>
    <scope>NUCLEOTIDE SEQUENCE [LARGE SCALE GENOMIC DNA]</scope>
    <source>
        <strain evidence="2 3">CGMCC 4.5598</strain>
    </source>
</reference>
<dbReference type="EMBL" id="FOHX01000015">
    <property type="protein sequence ID" value="SEU38157.1"/>
    <property type="molecule type" value="Genomic_DNA"/>
</dbReference>
<sequence length="54" mass="6131">MLQAFVTLNGVATSPFVLLVFAFAGAYLGMRVVEIVPFTRRIIERREARFANRD</sequence>
<organism evidence="2 3">
    <name type="scientific">Nonomuraea wenchangensis</name>
    <dbReference type="NCBI Taxonomy" id="568860"/>
    <lineage>
        <taxon>Bacteria</taxon>
        <taxon>Bacillati</taxon>
        <taxon>Actinomycetota</taxon>
        <taxon>Actinomycetes</taxon>
        <taxon>Streptosporangiales</taxon>
        <taxon>Streptosporangiaceae</taxon>
        <taxon>Nonomuraea</taxon>
    </lineage>
</organism>
<evidence type="ECO:0000313" key="2">
    <source>
        <dbReference type="EMBL" id="SEU38157.1"/>
    </source>
</evidence>
<dbReference type="STRING" id="568860.SAMN05421811_115151"/>
<dbReference type="AlphaFoldDB" id="A0A1I0LF14"/>
<evidence type="ECO:0000256" key="1">
    <source>
        <dbReference type="SAM" id="Phobius"/>
    </source>
</evidence>
<name>A0A1I0LF14_9ACTN</name>
<feature type="transmembrane region" description="Helical" evidence="1">
    <location>
        <begin position="12"/>
        <end position="33"/>
    </location>
</feature>
<evidence type="ECO:0000313" key="3">
    <source>
        <dbReference type="Proteomes" id="UP000199361"/>
    </source>
</evidence>
<keyword evidence="1" id="KW-0472">Membrane</keyword>
<accession>A0A1I0LF14</accession>
<keyword evidence="3" id="KW-1185">Reference proteome</keyword>
<keyword evidence="1" id="KW-0812">Transmembrane</keyword>
<dbReference type="Proteomes" id="UP000199361">
    <property type="component" value="Unassembled WGS sequence"/>
</dbReference>
<proteinExistence type="predicted"/>
<gene>
    <name evidence="2" type="ORF">SAMN05421811_115151</name>
</gene>
<keyword evidence="1" id="KW-1133">Transmembrane helix</keyword>
<protein>
    <submittedName>
        <fullName evidence="2">Uncharacterized protein</fullName>
    </submittedName>
</protein>